<dbReference type="Gene3D" id="3.90.1200.10">
    <property type="match status" value="1"/>
</dbReference>
<dbReference type="EMBL" id="CM002800">
    <property type="protein sequence ID" value="KZN86111.1"/>
    <property type="molecule type" value="Genomic_DNA"/>
</dbReference>
<dbReference type="PhylomeDB" id="A0A167RKH4"/>
<dbReference type="SUPFAM" id="SSF118310">
    <property type="entry name" value="AN1-like Zinc finger"/>
    <property type="match status" value="1"/>
</dbReference>
<proteinExistence type="predicted"/>
<dbReference type="SUPFAM" id="SSF56112">
    <property type="entry name" value="Protein kinase-like (PK-like)"/>
    <property type="match status" value="1"/>
</dbReference>
<dbReference type="InterPro" id="IPR051678">
    <property type="entry name" value="AGP_Transferase"/>
</dbReference>
<organism evidence="2">
    <name type="scientific">Penicillium chrysogenum</name>
    <name type="common">Penicillium notatum</name>
    <dbReference type="NCBI Taxonomy" id="5076"/>
    <lineage>
        <taxon>Eukaryota</taxon>
        <taxon>Fungi</taxon>
        <taxon>Dikarya</taxon>
        <taxon>Ascomycota</taxon>
        <taxon>Pezizomycotina</taxon>
        <taxon>Eurotiomycetes</taxon>
        <taxon>Eurotiomycetidae</taxon>
        <taxon>Eurotiales</taxon>
        <taxon>Aspergillaceae</taxon>
        <taxon>Penicillium</taxon>
        <taxon>Penicillium chrysogenum species complex</taxon>
    </lineage>
</organism>
<evidence type="ECO:0000313" key="2">
    <source>
        <dbReference type="EMBL" id="KZN86111.1"/>
    </source>
</evidence>
<dbReference type="InterPro" id="IPR011009">
    <property type="entry name" value="Kinase-like_dom_sf"/>
</dbReference>
<name>A0A167RKH4_PENCH</name>
<dbReference type="InterPro" id="IPR035896">
    <property type="entry name" value="AN1-like_Znf"/>
</dbReference>
<dbReference type="AlphaFoldDB" id="A0A167RKH4"/>
<dbReference type="Proteomes" id="UP000076449">
    <property type="component" value="Chromosome III"/>
</dbReference>
<dbReference type="PANTHER" id="PTHR21310:SF15">
    <property type="entry name" value="AMINOGLYCOSIDE PHOSPHOTRANSFERASE DOMAIN-CONTAINING PROTEIN"/>
    <property type="match status" value="1"/>
</dbReference>
<dbReference type="InterPro" id="IPR002575">
    <property type="entry name" value="Aminoglycoside_PTrfase"/>
</dbReference>
<dbReference type="PANTHER" id="PTHR21310">
    <property type="entry name" value="AMINOGLYCOSIDE PHOSPHOTRANSFERASE-RELATED-RELATED"/>
    <property type="match status" value="1"/>
</dbReference>
<accession>A0A167RKH4</accession>
<dbReference type="Pfam" id="PF01636">
    <property type="entry name" value="APH"/>
    <property type="match status" value="1"/>
</dbReference>
<reference evidence="2" key="1">
    <citation type="journal article" date="2014" name="Genome Announc.">
        <title>Complete sequencing and chromosome-scale genome assembly of the industrial progenitor strain P2niaD18 from the penicillin producer Penicillium chrysogenum.</title>
        <authorList>
            <person name="Specht T."/>
            <person name="Dahlmann T.A."/>
            <person name="Zadra I."/>
            <person name="Kurnsteiner H."/>
            <person name="Kuck U."/>
        </authorList>
    </citation>
    <scope>NUCLEOTIDE SEQUENCE [LARGE SCALE GENOMIC DNA]</scope>
    <source>
        <strain evidence="2">P2niaD18</strain>
    </source>
</reference>
<sequence length="460" mass="52580">MGMWSCDIEDCDKSSVRTDGECILCCRHLCAEHLKPEYHTCPLWEDEKSYDPAANRAEQEEINKLLAKINITALTDRASYLRKGVSCSISQNLQYDLSTRNSVMGGMNYHIEISFDDGVCWLARVRRFNVTSPPLELQNYIMRSEVATLEFLGETKIPAPKVFDFSLDEANPVGVRYILMEKLPGRSLSWSDATREQRLKVIDQLADIYIELHAHPFPMMGSLDKIDSKLFIGPFARETLADFGESGLKMLGPFSSSEQYYNAHLDLILDLIMRQEAYANRPIDAFLIHRYLQENIPIILPHASLDDASFYLKHADEKGDQILVDDQFRITGIIDWEWAHTGPKFSVFNSPIVLLPLAEFYSGNNCLGDEEMTFSHLLEEKGHPDLGDIVRKGRLLHRLQFCCGYDLPDWDGYKDIFMGLVRALHKDGNSNNLDYETWKADAIQRYSADPRLEKLAILYG</sequence>
<feature type="domain" description="Aminoglycoside phosphotransferase" evidence="1">
    <location>
        <begin position="142"/>
        <end position="343"/>
    </location>
</feature>
<evidence type="ECO:0000259" key="1">
    <source>
        <dbReference type="Pfam" id="PF01636"/>
    </source>
</evidence>
<protein>
    <recommendedName>
        <fullName evidence="1">Aminoglycoside phosphotransferase domain-containing protein</fullName>
    </recommendedName>
</protein>
<gene>
    <name evidence="2" type="ORF">EN45_103080</name>
</gene>